<dbReference type="Proteomes" id="UP000581688">
    <property type="component" value="Unassembled WGS sequence"/>
</dbReference>
<dbReference type="InterPro" id="IPR004654">
    <property type="entry name" value="ROK_glcA"/>
</dbReference>
<dbReference type="NCBIfam" id="TIGR00744">
    <property type="entry name" value="ROK_glcA_fam"/>
    <property type="match status" value="1"/>
</dbReference>
<evidence type="ECO:0000256" key="4">
    <source>
        <dbReference type="ARBA" id="ARBA00022679"/>
    </source>
</evidence>
<evidence type="ECO:0000313" key="10">
    <source>
        <dbReference type="Proteomes" id="UP000581688"/>
    </source>
</evidence>
<keyword evidence="7" id="KW-0067">ATP-binding</keyword>
<dbReference type="AlphaFoldDB" id="A0A841Q6V4"/>
<dbReference type="PANTHER" id="PTHR18964:SF149">
    <property type="entry name" value="BIFUNCTIONAL UDP-N-ACETYLGLUCOSAMINE 2-EPIMERASE_N-ACETYLMANNOSAMINE KINASE"/>
    <property type="match status" value="1"/>
</dbReference>
<evidence type="ECO:0000256" key="6">
    <source>
        <dbReference type="ARBA" id="ARBA00022777"/>
    </source>
</evidence>
<evidence type="ECO:0000256" key="7">
    <source>
        <dbReference type="ARBA" id="ARBA00022840"/>
    </source>
</evidence>
<protein>
    <recommendedName>
        <fullName evidence="3">Glucokinase</fullName>
        <ecNumber evidence="2">2.7.1.2</ecNumber>
    </recommendedName>
    <alternativeName>
        <fullName evidence="8">Glucose kinase</fullName>
    </alternativeName>
</protein>
<evidence type="ECO:0000256" key="2">
    <source>
        <dbReference type="ARBA" id="ARBA00012323"/>
    </source>
</evidence>
<keyword evidence="10" id="KW-1185">Reference proteome</keyword>
<accession>A0A841Q6V4</accession>
<sequence length="322" mass="33968">MKKKYYIGCDIGGTSVKLAIIKEDGVIFDKWEIPTNSMNNGESIPKDISNSIKEKMKNHAISIEEINGIGAGAPGYVDVPNGIVIEAVNIGWKDYHLKKELEELLHVPVFVLNDANLAALGENWLGAGQGSDNLIAVTLGTGVGGGIVVNGEVINGSNGTGGEIGHIIVTPNEGYLCNCGRKGCIETYASATGFVKQGLEAIENGLETTLSETLQLSGKLTSKDIFEHAKNGDNVSKQIIEKNADLLGLMLANLAVTTDPDKIIIGGGVAKAGNQLLTPLKAAFSKFVLGKINETCEIFIAQLGNDAGVVGGAYYVKQQLQK</sequence>
<dbReference type="GO" id="GO:0006096">
    <property type="term" value="P:glycolytic process"/>
    <property type="evidence" value="ECO:0007669"/>
    <property type="project" value="InterPro"/>
</dbReference>
<comment type="caution">
    <text evidence="9">The sequence shown here is derived from an EMBL/GenBank/DDBJ whole genome shotgun (WGS) entry which is preliminary data.</text>
</comment>
<evidence type="ECO:0000256" key="8">
    <source>
        <dbReference type="ARBA" id="ARBA00032386"/>
    </source>
</evidence>
<proteinExistence type="inferred from homology"/>
<keyword evidence="6 9" id="KW-0418">Kinase</keyword>
<keyword evidence="4 9" id="KW-0808">Transferase</keyword>
<comment type="similarity">
    <text evidence="1">Belongs to the ROK (NagC/XylR) family.</text>
</comment>
<dbReference type="PANTHER" id="PTHR18964">
    <property type="entry name" value="ROK (REPRESSOR, ORF, KINASE) FAMILY"/>
    <property type="match status" value="1"/>
</dbReference>
<evidence type="ECO:0000256" key="5">
    <source>
        <dbReference type="ARBA" id="ARBA00022741"/>
    </source>
</evidence>
<dbReference type="GO" id="GO:0005737">
    <property type="term" value="C:cytoplasm"/>
    <property type="evidence" value="ECO:0007669"/>
    <property type="project" value="InterPro"/>
</dbReference>
<dbReference type="PROSITE" id="PS01125">
    <property type="entry name" value="ROK"/>
    <property type="match status" value="1"/>
</dbReference>
<organism evidence="9 10">
    <name type="scientific">Salirhabdus euzebyi</name>
    <dbReference type="NCBI Taxonomy" id="394506"/>
    <lineage>
        <taxon>Bacteria</taxon>
        <taxon>Bacillati</taxon>
        <taxon>Bacillota</taxon>
        <taxon>Bacilli</taxon>
        <taxon>Bacillales</taxon>
        <taxon>Bacillaceae</taxon>
        <taxon>Salirhabdus</taxon>
    </lineage>
</organism>
<evidence type="ECO:0000256" key="3">
    <source>
        <dbReference type="ARBA" id="ARBA00014701"/>
    </source>
</evidence>
<reference evidence="9 10" key="1">
    <citation type="submission" date="2020-08" db="EMBL/GenBank/DDBJ databases">
        <title>Genomic Encyclopedia of Type Strains, Phase IV (KMG-IV): sequencing the most valuable type-strain genomes for metagenomic binning, comparative biology and taxonomic classification.</title>
        <authorList>
            <person name="Goeker M."/>
        </authorList>
    </citation>
    <scope>NUCLEOTIDE SEQUENCE [LARGE SCALE GENOMIC DNA]</scope>
    <source>
        <strain evidence="9 10">DSM 19612</strain>
    </source>
</reference>
<dbReference type="InterPro" id="IPR049874">
    <property type="entry name" value="ROK_cs"/>
</dbReference>
<dbReference type="EMBL" id="JACHGH010000008">
    <property type="protein sequence ID" value="MBB6454269.1"/>
    <property type="molecule type" value="Genomic_DNA"/>
</dbReference>
<name>A0A841Q6V4_9BACI</name>
<dbReference type="InterPro" id="IPR043129">
    <property type="entry name" value="ATPase_NBD"/>
</dbReference>
<gene>
    <name evidence="9" type="ORF">HNQ94_002744</name>
</gene>
<keyword evidence="5" id="KW-0547">Nucleotide-binding</keyword>
<dbReference type="GO" id="GO:0005524">
    <property type="term" value="F:ATP binding"/>
    <property type="evidence" value="ECO:0007669"/>
    <property type="project" value="UniProtKB-KW"/>
</dbReference>
<dbReference type="EC" id="2.7.1.2" evidence="2"/>
<dbReference type="SUPFAM" id="SSF53067">
    <property type="entry name" value="Actin-like ATPase domain"/>
    <property type="match status" value="1"/>
</dbReference>
<dbReference type="RefSeq" id="WP_174494667.1">
    <property type="nucleotide sequence ID" value="NZ_CADDWK010000001.1"/>
</dbReference>
<dbReference type="GO" id="GO:0004340">
    <property type="term" value="F:glucokinase activity"/>
    <property type="evidence" value="ECO:0007669"/>
    <property type="project" value="UniProtKB-EC"/>
</dbReference>
<dbReference type="Pfam" id="PF00480">
    <property type="entry name" value="ROK"/>
    <property type="match status" value="1"/>
</dbReference>
<evidence type="ECO:0000313" key="9">
    <source>
        <dbReference type="EMBL" id="MBB6454269.1"/>
    </source>
</evidence>
<evidence type="ECO:0000256" key="1">
    <source>
        <dbReference type="ARBA" id="ARBA00006479"/>
    </source>
</evidence>
<dbReference type="Gene3D" id="3.30.420.40">
    <property type="match status" value="2"/>
</dbReference>
<dbReference type="InterPro" id="IPR000600">
    <property type="entry name" value="ROK"/>
</dbReference>